<keyword evidence="2" id="KW-0456">Lyase</keyword>
<protein>
    <submittedName>
        <fullName evidence="4">Enoyl-CoA hydratase</fullName>
    </submittedName>
</protein>
<gene>
    <name evidence="4" type="ORF">CHX27_08350</name>
</gene>
<evidence type="ECO:0000256" key="2">
    <source>
        <dbReference type="ARBA" id="ARBA00023239"/>
    </source>
</evidence>
<dbReference type="InterPro" id="IPR018376">
    <property type="entry name" value="Enoyl-CoA_hyd/isom_CS"/>
</dbReference>
<dbReference type="GO" id="GO:0006635">
    <property type="term" value="P:fatty acid beta-oxidation"/>
    <property type="evidence" value="ECO:0007669"/>
    <property type="project" value="TreeGrafter"/>
</dbReference>
<comment type="caution">
    <text evidence="4">The sequence shown here is derived from an EMBL/GenBank/DDBJ whole genome shotgun (WGS) entry which is preliminary data.</text>
</comment>
<evidence type="ECO:0000313" key="5">
    <source>
        <dbReference type="Proteomes" id="UP000216035"/>
    </source>
</evidence>
<name>A0A255ZR51_9FLAO</name>
<evidence type="ECO:0000256" key="1">
    <source>
        <dbReference type="ARBA" id="ARBA00005254"/>
    </source>
</evidence>
<dbReference type="RefSeq" id="WP_094486312.1">
    <property type="nucleotide sequence ID" value="NZ_NOXX01000196.1"/>
</dbReference>
<dbReference type="FunFam" id="3.90.226.10:FF:000009">
    <property type="entry name" value="Carnitinyl-CoA dehydratase"/>
    <property type="match status" value="1"/>
</dbReference>
<dbReference type="GO" id="GO:0016836">
    <property type="term" value="F:hydro-lyase activity"/>
    <property type="evidence" value="ECO:0007669"/>
    <property type="project" value="UniProtKB-ARBA"/>
</dbReference>
<proteinExistence type="inferred from homology"/>
<dbReference type="PANTHER" id="PTHR11941:SF54">
    <property type="entry name" value="ENOYL-COA HYDRATASE, MITOCHONDRIAL"/>
    <property type="match status" value="1"/>
</dbReference>
<sequence>MTFENLQTSQTDAIFRITIDRPSKLNALNKATIQALHEAFAYAEQKADVRVIILTGSGEKAFVAGADISEFADFNVSEGAALAAEGQRLLFDFVERLSKPVIAAVNGFALGGGLELAMSAHIRIASTNAKMGLPEVTLGVIPGYGGTQRLAQLVGKGKAMELILSASMIDAQAAHQLGLVNKVVDQSELLVEAEALASKIAANSPAAIRAAIQAVNAGYDNSQNGFETEIKLFGTCFGTADFKEGTSAFLEKRKAVFTGN</sequence>
<comment type="similarity">
    <text evidence="1 3">Belongs to the enoyl-CoA hydratase/isomerase family.</text>
</comment>
<dbReference type="Proteomes" id="UP000216035">
    <property type="component" value="Unassembled WGS sequence"/>
</dbReference>
<dbReference type="AlphaFoldDB" id="A0A255ZR51"/>
<dbReference type="FunFam" id="1.10.12.10:FF:000001">
    <property type="entry name" value="Probable enoyl-CoA hydratase, mitochondrial"/>
    <property type="match status" value="1"/>
</dbReference>
<dbReference type="PROSITE" id="PS00166">
    <property type="entry name" value="ENOYL_COA_HYDRATASE"/>
    <property type="match status" value="1"/>
</dbReference>
<evidence type="ECO:0000313" key="4">
    <source>
        <dbReference type="EMBL" id="OYQ43879.1"/>
    </source>
</evidence>
<dbReference type="SUPFAM" id="SSF52096">
    <property type="entry name" value="ClpP/crotonase"/>
    <property type="match status" value="1"/>
</dbReference>
<dbReference type="Gene3D" id="3.90.226.10">
    <property type="entry name" value="2-enoyl-CoA Hydratase, Chain A, domain 1"/>
    <property type="match status" value="1"/>
</dbReference>
<dbReference type="OrthoDB" id="9775794at2"/>
<organism evidence="4 5">
    <name type="scientific">Flavobacterium aurantiibacter</name>
    <dbReference type="NCBI Taxonomy" id="2023067"/>
    <lineage>
        <taxon>Bacteria</taxon>
        <taxon>Pseudomonadati</taxon>
        <taxon>Bacteroidota</taxon>
        <taxon>Flavobacteriia</taxon>
        <taxon>Flavobacteriales</taxon>
        <taxon>Flavobacteriaceae</taxon>
        <taxon>Flavobacterium</taxon>
    </lineage>
</organism>
<dbReference type="InterPro" id="IPR014748">
    <property type="entry name" value="Enoyl-CoA_hydra_C"/>
</dbReference>
<accession>A0A255ZR51</accession>
<dbReference type="PANTHER" id="PTHR11941">
    <property type="entry name" value="ENOYL-COA HYDRATASE-RELATED"/>
    <property type="match status" value="1"/>
</dbReference>
<dbReference type="Pfam" id="PF00378">
    <property type="entry name" value="ECH_1"/>
    <property type="match status" value="1"/>
</dbReference>
<dbReference type="InterPro" id="IPR001753">
    <property type="entry name" value="Enoyl-CoA_hydra/iso"/>
</dbReference>
<dbReference type="Gene3D" id="1.10.12.10">
    <property type="entry name" value="Lyase 2-enoyl-coa Hydratase, Chain A, domain 2"/>
    <property type="match status" value="1"/>
</dbReference>
<dbReference type="InterPro" id="IPR029045">
    <property type="entry name" value="ClpP/crotonase-like_dom_sf"/>
</dbReference>
<keyword evidence="5" id="KW-1185">Reference proteome</keyword>
<dbReference type="EMBL" id="NOXX01000196">
    <property type="protein sequence ID" value="OYQ43879.1"/>
    <property type="molecule type" value="Genomic_DNA"/>
</dbReference>
<dbReference type="CDD" id="cd06558">
    <property type="entry name" value="crotonase-like"/>
    <property type="match status" value="1"/>
</dbReference>
<reference evidence="4 5" key="1">
    <citation type="submission" date="2017-07" db="EMBL/GenBank/DDBJ databases">
        <title>Flavobacterium cyanobacteriorum sp. nov., isolated from cyanobacterial aggregates in a eutrophic lake.</title>
        <authorList>
            <person name="Cai H."/>
        </authorList>
    </citation>
    <scope>NUCLEOTIDE SEQUENCE [LARGE SCALE GENOMIC DNA]</scope>
    <source>
        <strain evidence="4 5">TH167</strain>
    </source>
</reference>
<evidence type="ECO:0000256" key="3">
    <source>
        <dbReference type="RuleBase" id="RU003707"/>
    </source>
</evidence>